<evidence type="ECO:0000313" key="1">
    <source>
        <dbReference type="EMBL" id="STM23653.1"/>
    </source>
</evidence>
<dbReference type="AlphaFoldDB" id="A0AAX2KDT4"/>
<name>A0AAX2KDT4_ECOLX</name>
<gene>
    <name evidence="1" type="ORF">NCTC8333_02604</name>
</gene>
<organism evidence="1 2">
    <name type="scientific">Escherichia coli</name>
    <dbReference type="NCBI Taxonomy" id="562"/>
    <lineage>
        <taxon>Bacteria</taxon>
        <taxon>Pseudomonadati</taxon>
        <taxon>Pseudomonadota</taxon>
        <taxon>Gammaproteobacteria</taxon>
        <taxon>Enterobacterales</taxon>
        <taxon>Enterobacteriaceae</taxon>
        <taxon>Escherichia</taxon>
    </lineage>
</organism>
<dbReference type="Proteomes" id="UP000254718">
    <property type="component" value="Unassembled WGS sequence"/>
</dbReference>
<evidence type="ECO:0000313" key="2">
    <source>
        <dbReference type="Proteomes" id="UP000254718"/>
    </source>
</evidence>
<reference evidence="1 2" key="1">
    <citation type="submission" date="2018-06" db="EMBL/GenBank/DDBJ databases">
        <authorList>
            <consortium name="Pathogen Informatics"/>
            <person name="Doyle S."/>
        </authorList>
    </citation>
    <scope>NUCLEOTIDE SEQUENCE [LARGE SCALE GENOMIC DNA]</scope>
    <source>
        <strain evidence="1 2">NCTC8333</strain>
    </source>
</reference>
<dbReference type="InterPro" id="IPR010557">
    <property type="entry name" value="DUF1133"/>
</dbReference>
<comment type="caution">
    <text evidence="1">The sequence shown here is derived from an EMBL/GenBank/DDBJ whole genome shotgun (WGS) entry which is preliminary data.</text>
</comment>
<accession>A0AAX2KDT4</accession>
<proteinExistence type="predicted"/>
<sequence>MIYPTNTGKSGEHLRLTTLESVWIQGKLRMWGRWSYIGGGKTGNMFNQLLASKKLTKTAVNEALRRMKKAGIEKPELEAFLREMINGKQKTWLAHCTDAEALCIDRVISEVLAEHPGLISVLRQRYEGRGMTKRKMAELLNDAHPEWCFSTCEKRIANWLAVAEYALYIPMRESFAQKIADFLRINCFNSGMLRKAVSRGEPSA</sequence>
<dbReference type="EMBL" id="UGFE01000002">
    <property type="protein sequence ID" value="STM23653.1"/>
    <property type="molecule type" value="Genomic_DNA"/>
</dbReference>
<dbReference type="Pfam" id="PF06576">
    <property type="entry name" value="DUF1133"/>
    <property type="match status" value="1"/>
</dbReference>
<protein>
    <submittedName>
        <fullName evidence="1">Antitermination protein</fullName>
    </submittedName>
</protein>